<proteinExistence type="predicted"/>
<dbReference type="Proteomes" id="UP001172680">
    <property type="component" value="Unassembled WGS sequence"/>
</dbReference>
<evidence type="ECO:0000313" key="1">
    <source>
        <dbReference type="EMBL" id="KAJ9634197.1"/>
    </source>
</evidence>
<dbReference type="EMBL" id="JAPDRP010000035">
    <property type="protein sequence ID" value="KAJ9634197.1"/>
    <property type="molecule type" value="Genomic_DNA"/>
</dbReference>
<gene>
    <name evidence="1" type="ORF">H2199_009081</name>
</gene>
<comment type="caution">
    <text evidence="1">The sequence shown here is derived from an EMBL/GenBank/DDBJ whole genome shotgun (WGS) entry which is preliminary data.</text>
</comment>
<sequence length="208" mass="23164">MENEQGVPVVATPAATPSATPQGKLTSRKRGRPAGSTIEAKRSSKRIAVTIKVCSDDDRGLQLQRQGHADLISQTCSHPWDLLLVQMTEQRKLPGLPARMSPVMLLTSALSKQTRLRPTLSPSFPIQVQGHHGFQRLESRTTGQLQVPHAKALREPVLAPDTFRHTLERRVMDSQGRLHQLLRLNKFMKGTPHRWSLRMVKGLARTAA</sequence>
<organism evidence="1 2">
    <name type="scientific">Coniosporium tulheliwenetii</name>
    <dbReference type="NCBI Taxonomy" id="3383036"/>
    <lineage>
        <taxon>Eukaryota</taxon>
        <taxon>Fungi</taxon>
        <taxon>Dikarya</taxon>
        <taxon>Ascomycota</taxon>
        <taxon>Pezizomycotina</taxon>
        <taxon>Dothideomycetes</taxon>
        <taxon>Dothideomycetes incertae sedis</taxon>
        <taxon>Coniosporium</taxon>
    </lineage>
</organism>
<keyword evidence="2" id="KW-1185">Reference proteome</keyword>
<evidence type="ECO:0000313" key="2">
    <source>
        <dbReference type="Proteomes" id="UP001172680"/>
    </source>
</evidence>
<accession>A0ACC2YG31</accession>
<name>A0ACC2YG31_9PEZI</name>
<reference evidence="1" key="1">
    <citation type="submission" date="2022-10" db="EMBL/GenBank/DDBJ databases">
        <title>Culturing micro-colonial fungi from biological soil crusts in the Mojave desert and describing Neophaeococcomyces mojavensis, and introducing the new genera and species Taxawa tesnikishii.</title>
        <authorList>
            <person name="Kurbessoian T."/>
            <person name="Stajich J.E."/>
        </authorList>
    </citation>
    <scope>NUCLEOTIDE SEQUENCE</scope>
    <source>
        <strain evidence="1">JES_115</strain>
    </source>
</reference>
<protein>
    <submittedName>
        <fullName evidence="1">Uncharacterized protein</fullName>
    </submittedName>
</protein>